<dbReference type="InterPro" id="IPR038656">
    <property type="entry name" value="Peptidase_G1_sf"/>
</dbReference>
<dbReference type="PANTHER" id="PTHR37536:SF1">
    <property type="entry name" value="ASPERGILLOPEPSIN, PUTAITVE (AFU_ORTHOLOGUE AFUA_7G01200)"/>
    <property type="match status" value="1"/>
</dbReference>
<dbReference type="Proteomes" id="UP001321749">
    <property type="component" value="Unassembled WGS sequence"/>
</dbReference>
<reference evidence="3" key="1">
    <citation type="journal article" date="2023" name="Mol. Phylogenet. Evol.">
        <title>Genome-scale phylogeny and comparative genomics of the fungal order Sordariales.</title>
        <authorList>
            <person name="Hensen N."/>
            <person name="Bonometti L."/>
            <person name="Westerberg I."/>
            <person name="Brannstrom I.O."/>
            <person name="Guillou S."/>
            <person name="Cros-Aarteil S."/>
            <person name="Calhoun S."/>
            <person name="Haridas S."/>
            <person name="Kuo A."/>
            <person name="Mondo S."/>
            <person name="Pangilinan J."/>
            <person name="Riley R."/>
            <person name="LaButti K."/>
            <person name="Andreopoulos B."/>
            <person name="Lipzen A."/>
            <person name="Chen C."/>
            <person name="Yan M."/>
            <person name="Daum C."/>
            <person name="Ng V."/>
            <person name="Clum A."/>
            <person name="Steindorff A."/>
            <person name="Ohm R.A."/>
            <person name="Martin F."/>
            <person name="Silar P."/>
            <person name="Natvig D.O."/>
            <person name="Lalanne C."/>
            <person name="Gautier V."/>
            <person name="Ament-Velasquez S.L."/>
            <person name="Kruys A."/>
            <person name="Hutchinson M.I."/>
            <person name="Powell A.J."/>
            <person name="Barry K."/>
            <person name="Miller A.N."/>
            <person name="Grigoriev I.V."/>
            <person name="Debuchy R."/>
            <person name="Gladieux P."/>
            <person name="Hiltunen Thoren M."/>
            <person name="Johannesson H."/>
        </authorList>
    </citation>
    <scope>NUCLEOTIDE SEQUENCE</scope>
    <source>
        <strain evidence="3">PSN324</strain>
    </source>
</reference>
<dbReference type="GO" id="GO:0070007">
    <property type="term" value="F:glutamic-type endopeptidase activity"/>
    <property type="evidence" value="ECO:0007669"/>
    <property type="project" value="InterPro"/>
</dbReference>
<dbReference type="SUPFAM" id="SSF49899">
    <property type="entry name" value="Concanavalin A-like lectins/glucanases"/>
    <property type="match status" value="1"/>
</dbReference>
<dbReference type="CDD" id="cd13426">
    <property type="entry name" value="Peptidase_G1"/>
    <property type="match status" value="1"/>
</dbReference>
<name>A0AAV9HTU6_9PEZI</name>
<organism evidence="3 4">
    <name type="scientific">Cladorrhinum samala</name>
    <dbReference type="NCBI Taxonomy" id="585594"/>
    <lineage>
        <taxon>Eukaryota</taxon>
        <taxon>Fungi</taxon>
        <taxon>Dikarya</taxon>
        <taxon>Ascomycota</taxon>
        <taxon>Pezizomycotina</taxon>
        <taxon>Sordariomycetes</taxon>
        <taxon>Sordariomycetidae</taxon>
        <taxon>Sordariales</taxon>
        <taxon>Podosporaceae</taxon>
        <taxon>Cladorrhinum</taxon>
    </lineage>
</organism>
<dbReference type="PANTHER" id="PTHR37536">
    <property type="entry name" value="PUTATIVE (AFU_ORTHOLOGUE AFUA_3G02970)-RELATED"/>
    <property type="match status" value="1"/>
</dbReference>
<protein>
    <submittedName>
        <fullName evidence="3">Peptidase A4 family-domain-containing protein</fullName>
    </submittedName>
</protein>
<evidence type="ECO:0000313" key="4">
    <source>
        <dbReference type="Proteomes" id="UP001321749"/>
    </source>
</evidence>
<dbReference type="EMBL" id="MU864965">
    <property type="protein sequence ID" value="KAK4462937.1"/>
    <property type="molecule type" value="Genomic_DNA"/>
</dbReference>
<dbReference type="InterPro" id="IPR000250">
    <property type="entry name" value="Peptidase_G1"/>
</dbReference>
<evidence type="ECO:0000256" key="1">
    <source>
        <dbReference type="PIRSR" id="PIRSR600250-50"/>
    </source>
</evidence>
<keyword evidence="2" id="KW-0732">Signal</keyword>
<dbReference type="PRINTS" id="PR00977">
    <property type="entry name" value="SCYTLDPTASE"/>
</dbReference>
<sequence length="282" mass="30808">MRSLVHSLLVTALMIWSAVADLRYVATLEQDGRAVDASHIEFVKTPPLRHGRHGRHASSRRDANAKDNISYSDNWCGVSHRSTPSDPVSNIFGYFTVPDLKLRPGIPAPQFAAAWIGVDGAKCNSTMLQAGVTTVVNANGGQSASAWWEWFPEASYSIKGLTVKPGDWMSINITIKDERTARVVVTNAQRGYAITLALTEGPKLCRLDTEWILEDFYEKNAQVAFATFSDLWFLDVAATTVAGKTIGVDGAAMVHMKNETGSVLCWPEQWDSSNFVVLSGSG</sequence>
<keyword evidence="4" id="KW-1185">Reference proteome</keyword>
<gene>
    <name evidence="3" type="ORF">QBC42DRAFT_266732</name>
</gene>
<reference evidence="3" key="2">
    <citation type="submission" date="2023-06" db="EMBL/GenBank/DDBJ databases">
        <authorList>
            <consortium name="Lawrence Berkeley National Laboratory"/>
            <person name="Mondo S.J."/>
            <person name="Hensen N."/>
            <person name="Bonometti L."/>
            <person name="Westerberg I."/>
            <person name="Brannstrom I.O."/>
            <person name="Guillou S."/>
            <person name="Cros-Aarteil S."/>
            <person name="Calhoun S."/>
            <person name="Haridas S."/>
            <person name="Kuo A."/>
            <person name="Pangilinan J."/>
            <person name="Riley R."/>
            <person name="Labutti K."/>
            <person name="Andreopoulos B."/>
            <person name="Lipzen A."/>
            <person name="Chen C."/>
            <person name="Yanf M."/>
            <person name="Daum C."/>
            <person name="Ng V."/>
            <person name="Clum A."/>
            <person name="Steindorff A."/>
            <person name="Ohm R."/>
            <person name="Martin F."/>
            <person name="Silar P."/>
            <person name="Natvig D."/>
            <person name="Lalanne C."/>
            <person name="Gautier V."/>
            <person name="Ament-Velasquez S.L."/>
            <person name="Kruys A."/>
            <person name="Hutchinson M.I."/>
            <person name="Powell A.J."/>
            <person name="Barry K."/>
            <person name="Miller A.N."/>
            <person name="Grigoriev I.V."/>
            <person name="Debuchy R."/>
            <person name="Gladieux P."/>
            <person name="Thoren M.H."/>
            <person name="Johannesson H."/>
        </authorList>
    </citation>
    <scope>NUCLEOTIDE SEQUENCE</scope>
    <source>
        <strain evidence="3">PSN324</strain>
    </source>
</reference>
<feature type="signal peptide" evidence="2">
    <location>
        <begin position="1"/>
        <end position="20"/>
    </location>
</feature>
<dbReference type="GO" id="GO:0006508">
    <property type="term" value="P:proteolysis"/>
    <property type="evidence" value="ECO:0007669"/>
    <property type="project" value="InterPro"/>
</dbReference>
<feature type="chain" id="PRO_5043451707" evidence="2">
    <location>
        <begin position="21"/>
        <end position="282"/>
    </location>
</feature>
<dbReference type="InterPro" id="IPR013320">
    <property type="entry name" value="ConA-like_dom_sf"/>
</dbReference>
<dbReference type="AlphaFoldDB" id="A0AAV9HTU6"/>
<accession>A0AAV9HTU6</accession>
<dbReference type="Gene3D" id="2.60.120.700">
    <property type="entry name" value="Peptidase G1"/>
    <property type="match status" value="1"/>
</dbReference>
<dbReference type="Pfam" id="PF01828">
    <property type="entry name" value="Peptidase_A4"/>
    <property type="match status" value="1"/>
</dbReference>
<feature type="active site" description="Proton acceptor" evidence="1">
    <location>
        <position position="214"/>
    </location>
</feature>
<evidence type="ECO:0000256" key="2">
    <source>
        <dbReference type="SAM" id="SignalP"/>
    </source>
</evidence>
<comment type="caution">
    <text evidence="3">The sequence shown here is derived from an EMBL/GenBank/DDBJ whole genome shotgun (WGS) entry which is preliminary data.</text>
</comment>
<proteinExistence type="predicted"/>
<evidence type="ECO:0000313" key="3">
    <source>
        <dbReference type="EMBL" id="KAK4462937.1"/>
    </source>
</evidence>